<feature type="transmembrane region" description="Helical" evidence="9">
    <location>
        <begin position="443"/>
        <end position="461"/>
    </location>
</feature>
<feature type="transmembrane region" description="Helical" evidence="9">
    <location>
        <begin position="402"/>
        <end position="422"/>
    </location>
</feature>
<dbReference type="SUPFAM" id="SSF82866">
    <property type="entry name" value="Multidrug efflux transporter AcrB transmembrane domain"/>
    <property type="match status" value="2"/>
</dbReference>
<proteinExistence type="inferred from homology"/>
<keyword evidence="11" id="KW-1185">Reference proteome</keyword>
<comment type="subcellular location">
    <subcellularLocation>
        <location evidence="1">Cell membrane</location>
        <topology evidence="1">Multi-pass membrane protein</topology>
    </subcellularLocation>
</comment>
<sequence length="1505" mass="161216">MLEKIIAASVRNKLLVALMVLALIAWGGFSAANLPLDAIPDVTNNQVQVITQSNALAAQEVEQLITVPLELQLRTVPGVTEIRSISRFGLSVITVVFPDDMTTYQTRQLVAEKLKSAEADLAAGAGVPTMAPITTGLGEIYQYSIRVLPGYEKQFDLAKLRDVQDWIVKRQLAGTTGVVDVSSFGGYLRQYEVAVDPARLAANDVTVAELYAALQDNNANTGGAYIERGPNAYFIRGEGRANSLDDVGATVIKQAAAGAPLLVRDVATLRMGHAVRYGAMTRNGQGETVGGVVLMLKGASSEHTIQNVKVKVAEIQKTLPKGLVITPFLDRTKLIDKAIATVEHNLIEGGAIVLVVLLLLLGNWRAGVVVATMIPLCMLFALGMMSLFGVSANLMSLGALDFGLIVDGAVIVVEAVIFHLVHQRAQAARETMDDMTEVAATRLMSSALFGQLIILIVYFPILSLTGIEGKMFRPMALTVSFAILGAMLLCITYVPAVTAWALKKDIKEEGTVSYRIMKFLHRGYDPIIRWALGARVVVVGAAVALLVLAGFIFSRMGGEFIPQLDEGDIALNVTLAPGSSLSQTVATNLRVQQILRSKFPEIEQIVGKSGTSEIPTDPMSLEDSDEMVILKDHSLWTSASTREELAGKMQAALAGVPGVSMEFQQPIQMRFNELISGVKSDVSIKIYGDDLGVLYDKANEAAGLIRPLAGVGDLKVEQIAALPQMRVTYDRQKLAQYGVKVSDLNMILRASFAGDVAGQVYEGERRYDLVMRLDSAHRQGLGNLQDLYVDAPGGQKIPLDELATVAYRNAPIQISRDDARRRINIGINVRGRDVQSLVQEIQGKLGQGLRLPPGYTIVYGGQFENLNHAIERLKVAVPVSLLLIFLLLYLSFRSIKQALLIFTGVPLATIGGIVALWARGMPFSISAGVGFIALFGVAVLNGIVLLASLNELAAEGVASVRDRILRATEERFRPVILTASVASLGFLPMALSTSAGAEVQKPLATVVIGGLISATLLTLVVLPVLYGLFTKDGEPNPRDAAQAATDAKRAAETGEAPQGPGAPGPAGQQGPNAPGPNHSPAPAVKPAAAVATALLLALLGALSHPAQAQNTLGSTAGRPLNLSGALQAAGAQNQSLQTAGLQTQQQQALVRTGLEAPRTIVDFQLGQISGPLNDHTFNVIQQAAFPGVYVAQRKLLQGQSVTAEQQARLSQRALVQSIRSNYYGLLVSYRRVALLRRQDSLYRRAAHAALIRYQVGETNRLEQVAAEARARELENRLLTALSDLEVQRSQLGQLLGSPAPAAIDTTDALVAPLTAADTAALSPESNPTLGLLRQQVAVSQQQTRVDQLRRLPDVRAGYFQQTLRPEYQALSVVQLGLAVPLLGGAGRARVAAARLGEQVATGQLAYATSQLGTQLQGLRRQLRRARASLDYYEQLALPQARLIISTAEKSFRAGDIDYVTYVVNTEPAWQIQTNYLDQAQRYNDLVVSVQALTGTDLPPAQGPGK</sequence>
<feature type="transmembrane region" description="Helical" evidence="9">
    <location>
        <begin position="527"/>
        <end position="553"/>
    </location>
</feature>
<dbReference type="Gene3D" id="3.30.70.1430">
    <property type="entry name" value="Multidrug efflux transporter AcrB pore domain"/>
    <property type="match status" value="2"/>
</dbReference>
<dbReference type="SUPFAM" id="SSF82714">
    <property type="entry name" value="Multidrug efflux transporter AcrB TolC docking domain, DN and DC subdomains"/>
    <property type="match status" value="2"/>
</dbReference>
<keyword evidence="3" id="KW-0813">Transport</keyword>
<dbReference type="Proteomes" id="UP000177506">
    <property type="component" value="Unassembled WGS sequence"/>
</dbReference>
<feature type="transmembrane region" description="Helical" evidence="9">
    <location>
        <begin position="875"/>
        <end position="892"/>
    </location>
</feature>
<feature type="transmembrane region" description="Helical" evidence="9">
    <location>
        <begin position="368"/>
        <end position="390"/>
    </location>
</feature>
<dbReference type="SUPFAM" id="SSF56954">
    <property type="entry name" value="Outer membrane efflux proteins (OEP)"/>
    <property type="match status" value="1"/>
</dbReference>
<dbReference type="InterPro" id="IPR027463">
    <property type="entry name" value="AcrB_DN_DC_subdom"/>
</dbReference>
<dbReference type="Gene3D" id="3.30.70.1440">
    <property type="entry name" value="Multidrug efflux transporter AcrB pore domain"/>
    <property type="match status" value="1"/>
</dbReference>
<feature type="transmembrane region" description="Helical" evidence="9">
    <location>
        <begin position="1003"/>
        <end position="1029"/>
    </location>
</feature>
<dbReference type="OrthoDB" id="636130at2"/>
<gene>
    <name evidence="10" type="ORF">BEN49_03075</name>
</gene>
<dbReference type="GO" id="GO:0008324">
    <property type="term" value="F:monoatomic cation transmembrane transporter activity"/>
    <property type="evidence" value="ECO:0007669"/>
    <property type="project" value="InterPro"/>
</dbReference>
<evidence type="ECO:0000256" key="6">
    <source>
        <dbReference type="ARBA" id="ARBA00022989"/>
    </source>
</evidence>
<dbReference type="PANTHER" id="PTHR32063">
    <property type="match status" value="1"/>
</dbReference>
<feature type="transmembrane region" description="Helical" evidence="9">
    <location>
        <begin position="930"/>
        <end position="953"/>
    </location>
</feature>
<dbReference type="GO" id="GO:0005886">
    <property type="term" value="C:plasma membrane"/>
    <property type="evidence" value="ECO:0007669"/>
    <property type="project" value="UniProtKB-SubCell"/>
</dbReference>
<evidence type="ECO:0000256" key="3">
    <source>
        <dbReference type="ARBA" id="ARBA00022448"/>
    </source>
</evidence>
<evidence type="ECO:0000256" key="5">
    <source>
        <dbReference type="ARBA" id="ARBA00022692"/>
    </source>
</evidence>
<evidence type="ECO:0000313" key="10">
    <source>
        <dbReference type="EMBL" id="OGX81504.1"/>
    </source>
</evidence>
<keyword evidence="5 9" id="KW-0812">Transmembrane</keyword>
<dbReference type="GO" id="GO:0015562">
    <property type="term" value="F:efflux transmembrane transporter activity"/>
    <property type="evidence" value="ECO:0007669"/>
    <property type="project" value="InterPro"/>
</dbReference>
<accession>A0A1G1SSB2</accession>
<dbReference type="NCBIfam" id="TIGR00914">
    <property type="entry name" value="2A0601"/>
    <property type="match status" value="1"/>
</dbReference>
<comment type="caution">
    <text evidence="10">The sequence shown here is derived from an EMBL/GenBank/DDBJ whole genome shotgun (WGS) entry which is preliminary data.</text>
</comment>
<organism evidence="10 11">
    <name type="scientific">Hymenobacter coccineus</name>
    <dbReference type="NCBI Taxonomy" id="1908235"/>
    <lineage>
        <taxon>Bacteria</taxon>
        <taxon>Pseudomonadati</taxon>
        <taxon>Bacteroidota</taxon>
        <taxon>Cytophagia</taxon>
        <taxon>Cytophagales</taxon>
        <taxon>Hymenobacteraceae</taxon>
        <taxon>Hymenobacter</taxon>
    </lineage>
</organism>
<evidence type="ECO:0008006" key="12">
    <source>
        <dbReference type="Google" id="ProtNLM"/>
    </source>
</evidence>
<dbReference type="InterPro" id="IPR001036">
    <property type="entry name" value="Acrflvin-R"/>
</dbReference>
<dbReference type="RefSeq" id="WP_070747287.1">
    <property type="nucleotide sequence ID" value="NZ_MDZA01000448.1"/>
</dbReference>
<evidence type="ECO:0000256" key="2">
    <source>
        <dbReference type="ARBA" id="ARBA00010942"/>
    </source>
</evidence>
<dbReference type="Gene3D" id="1.20.1640.10">
    <property type="entry name" value="Multidrug efflux transporter AcrB transmembrane domain"/>
    <property type="match status" value="2"/>
</dbReference>
<dbReference type="PRINTS" id="PR00702">
    <property type="entry name" value="ACRIFLAVINRP"/>
</dbReference>
<evidence type="ECO:0000256" key="1">
    <source>
        <dbReference type="ARBA" id="ARBA00004651"/>
    </source>
</evidence>
<dbReference type="Pfam" id="PF00873">
    <property type="entry name" value="ACR_tran"/>
    <property type="match status" value="1"/>
</dbReference>
<dbReference type="EMBL" id="MDZA01000448">
    <property type="protein sequence ID" value="OGX81504.1"/>
    <property type="molecule type" value="Genomic_DNA"/>
</dbReference>
<evidence type="ECO:0000256" key="9">
    <source>
        <dbReference type="SAM" id="Phobius"/>
    </source>
</evidence>
<feature type="transmembrane region" description="Helical" evidence="9">
    <location>
        <begin position="899"/>
        <end position="918"/>
    </location>
</feature>
<evidence type="ECO:0000313" key="11">
    <source>
        <dbReference type="Proteomes" id="UP000177506"/>
    </source>
</evidence>
<feature type="transmembrane region" description="Helical" evidence="9">
    <location>
        <begin position="974"/>
        <end position="991"/>
    </location>
</feature>
<feature type="region of interest" description="Disordered" evidence="8">
    <location>
        <begin position="1035"/>
        <end position="1084"/>
    </location>
</feature>
<dbReference type="Gene3D" id="3.30.70.1320">
    <property type="entry name" value="Multidrug efflux transporter AcrB pore domain like"/>
    <property type="match status" value="1"/>
</dbReference>
<protein>
    <recommendedName>
        <fullName evidence="12">Acriflavine resistance protein B</fullName>
    </recommendedName>
</protein>
<dbReference type="InterPro" id="IPR004763">
    <property type="entry name" value="CusA-like"/>
</dbReference>
<keyword evidence="4" id="KW-1003">Cell membrane</keyword>
<dbReference type="Gene3D" id="3.30.2090.10">
    <property type="entry name" value="Multidrug efflux transporter AcrB TolC docking domain, DN and DC subdomains"/>
    <property type="match status" value="2"/>
</dbReference>
<dbReference type="PANTHER" id="PTHR32063:SF24">
    <property type="entry name" value="CATION EFFLUX SYSTEM (ACRB_ACRD_ACRF FAMILY)"/>
    <property type="match status" value="1"/>
</dbReference>
<feature type="compositionally biased region" description="Low complexity" evidence="8">
    <location>
        <begin position="1053"/>
        <end position="1072"/>
    </location>
</feature>
<dbReference type="SUPFAM" id="SSF82693">
    <property type="entry name" value="Multidrug efflux transporter AcrB pore domain, PN1, PN2, PC1 and PC2 subdomains"/>
    <property type="match status" value="3"/>
</dbReference>
<comment type="similarity">
    <text evidence="2">Belongs to the resistance-nodulation-cell division (RND) (TC 2.A.6) family.</text>
</comment>
<dbReference type="GO" id="GO:0042910">
    <property type="term" value="F:xenobiotic transmembrane transporter activity"/>
    <property type="evidence" value="ECO:0007669"/>
    <property type="project" value="TreeGrafter"/>
</dbReference>
<evidence type="ECO:0000256" key="7">
    <source>
        <dbReference type="ARBA" id="ARBA00023136"/>
    </source>
</evidence>
<feature type="transmembrane region" description="Helical" evidence="9">
    <location>
        <begin position="481"/>
        <end position="502"/>
    </location>
</feature>
<name>A0A1G1SSB2_9BACT</name>
<reference evidence="10 11" key="1">
    <citation type="submission" date="2016-08" db="EMBL/GenBank/DDBJ databases">
        <title>Hymenobacter coccineus sp. nov., Hymenobacter lapidarius sp. nov. and Hymenobacter glacialis sp. nov., isolated from Antarctic soil.</title>
        <authorList>
            <person name="Sedlacek I."/>
            <person name="Kralova S."/>
            <person name="Kyrova K."/>
            <person name="Maslanova I."/>
            <person name="Stankova E."/>
            <person name="Vrbovska V."/>
            <person name="Nemec M."/>
            <person name="Bartak M."/>
            <person name="Svec P."/>
            <person name="Busse H.-J."/>
            <person name="Pantucek R."/>
        </authorList>
    </citation>
    <scope>NUCLEOTIDE SEQUENCE [LARGE SCALE GENOMIC DNA]</scope>
    <source>
        <strain evidence="10 11">CCM 8649</strain>
    </source>
</reference>
<feature type="transmembrane region" description="Helical" evidence="9">
    <location>
        <begin position="344"/>
        <end position="361"/>
    </location>
</feature>
<evidence type="ECO:0000256" key="4">
    <source>
        <dbReference type="ARBA" id="ARBA00022475"/>
    </source>
</evidence>
<keyword evidence="7 9" id="KW-0472">Membrane</keyword>
<evidence type="ECO:0000256" key="8">
    <source>
        <dbReference type="SAM" id="MobiDB-lite"/>
    </source>
</evidence>
<keyword evidence="6 9" id="KW-1133">Transmembrane helix</keyword>
<dbReference type="Gene3D" id="1.20.1600.10">
    <property type="entry name" value="Outer membrane efflux proteins (OEP)"/>
    <property type="match status" value="1"/>
</dbReference>